<evidence type="ECO:0000259" key="11">
    <source>
        <dbReference type="PROSITE" id="PS50071"/>
    </source>
</evidence>
<keyword evidence="8 9" id="KW-0371">Homeobox</keyword>
<evidence type="ECO:0000256" key="6">
    <source>
        <dbReference type="ARBA" id="ARBA00023163"/>
    </source>
</evidence>
<keyword evidence="4" id="KW-0805">Transcription regulation</keyword>
<comment type="subcellular location">
    <subcellularLocation>
        <location evidence="1 8 9">Nucleus</location>
    </subcellularLocation>
</comment>
<evidence type="ECO:0000256" key="2">
    <source>
        <dbReference type="ARBA" id="ARBA00005733"/>
    </source>
</evidence>
<dbReference type="InterPro" id="IPR009057">
    <property type="entry name" value="Homeodomain-like_sf"/>
</dbReference>
<comment type="caution">
    <text evidence="12">The sequence shown here is derived from an EMBL/GenBank/DDBJ whole genome shotgun (WGS) entry which is preliminary data.</text>
</comment>
<evidence type="ECO:0000256" key="1">
    <source>
        <dbReference type="ARBA" id="ARBA00004123"/>
    </source>
</evidence>
<evidence type="ECO:0000313" key="12">
    <source>
        <dbReference type="EMBL" id="RWS29932.1"/>
    </source>
</evidence>
<dbReference type="PROSITE" id="PS50071">
    <property type="entry name" value="HOMEOBOX_2"/>
    <property type="match status" value="1"/>
</dbReference>
<dbReference type="OrthoDB" id="3225452at2759"/>
<dbReference type="Pfam" id="PF00046">
    <property type="entry name" value="Homeodomain"/>
    <property type="match status" value="1"/>
</dbReference>
<dbReference type="GO" id="GO:0000981">
    <property type="term" value="F:DNA-binding transcription factor activity, RNA polymerase II-specific"/>
    <property type="evidence" value="ECO:0007669"/>
    <property type="project" value="TreeGrafter"/>
</dbReference>
<comment type="similarity">
    <text evidence="2">Belongs to the paired homeobox family.</text>
</comment>
<feature type="compositionally biased region" description="Basic and acidic residues" evidence="10">
    <location>
        <begin position="127"/>
        <end position="139"/>
    </location>
</feature>
<dbReference type="Gene3D" id="1.10.10.10">
    <property type="entry name" value="Winged helix-like DNA-binding domain superfamily/Winged helix DNA-binding domain"/>
    <property type="match status" value="1"/>
</dbReference>
<dbReference type="Proteomes" id="UP000288716">
    <property type="component" value="Unassembled WGS sequence"/>
</dbReference>
<dbReference type="GO" id="GO:0005634">
    <property type="term" value="C:nucleus"/>
    <property type="evidence" value="ECO:0007669"/>
    <property type="project" value="UniProtKB-SubCell"/>
</dbReference>
<dbReference type="InterPro" id="IPR043565">
    <property type="entry name" value="PAX_fam"/>
</dbReference>
<evidence type="ECO:0000256" key="7">
    <source>
        <dbReference type="ARBA" id="ARBA00023242"/>
    </source>
</evidence>
<dbReference type="InterPro" id="IPR036388">
    <property type="entry name" value="WH-like_DNA-bd_sf"/>
</dbReference>
<keyword evidence="7 8" id="KW-0539">Nucleus</keyword>
<feature type="compositionally biased region" description="Basic and acidic residues" evidence="10">
    <location>
        <begin position="155"/>
        <end position="169"/>
    </location>
</feature>
<dbReference type="Gene3D" id="1.10.10.60">
    <property type="entry name" value="Homeodomain-like"/>
    <property type="match status" value="1"/>
</dbReference>
<evidence type="ECO:0000256" key="9">
    <source>
        <dbReference type="RuleBase" id="RU000682"/>
    </source>
</evidence>
<feature type="DNA-binding region" description="Homeobox" evidence="8">
    <location>
        <begin position="207"/>
        <end position="257"/>
    </location>
</feature>
<dbReference type="InterPro" id="IPR001356">
    <property type="entry name" value="HD"/>
</dbReference>
<keyword evidence="6" id="KW-0804">Transcription</keyword>
<dbReference type="SUPFAM" id="SSF46689">
    <property type="entry name" value="Homeodomain-like"/>
    <property type="match status" value="1"/>
</dbReference>
<proteinExistence type="inferred from homology"/>
<dbReference type="PANTHER" id="PTHR45636">
    <property type="entry name" value="PAIRED BOX PROTEIN PAX-6-RELATED-RELATED"/>
    <property type="match status" value="1"/>
</dbReference>
<evidence type="ECO:0000313" key="13">
    <source>
        <dbReference type="Proteomes" id="UP000288716"/>
    </source>
</evidence>
<reference evidence="12 13" key="1">
    <citation type="journal article" date="2018" name="Gigascience">
        <title>Genomes of trombidid mites reveal novel predicted allergens and laterally-transferred genes associated with secondary metabolism.</title>
        <authorList>
            <person name="Dong X."/>
            <person name="Chaisiri K."/>
            <person name="Xia D."/>
            <person name="Armstrong S.D."/>
            <person name="Fang Y."/>
            <person name="Donnelly M.J."/>
            <person name="Kadowaki T."/>
            <person name="McGarry J.W."/>
            <person name="Darby A.C."/>
            <person name="Makepeace B.L."/>
        </authorList>
    </citation>
    <scope>NUCLEOTIDE SEQUENCE [LARGE SCALE GENOMIC DNA]</scope>
    <source>
        <strain evidence="12">UoL-UT</strain>
    </source>
</reference>
<dbReference type="GO" id="GO:0000978">
    <property type="term" value="F:RNA polymerase II cis-regulatory region sequence-specific DNA binding"/>
    <property type="evidence" value="ECO:0007669"/>
    <property type="project" value="TreeGrafter"/>
</dbReference>
<keyword evidence="13" id="KW-1185">Reference proteome</keyword>
<feature type="region of interest" description="Disordered" evidence="10">
    <location>
        <begin position="125"/>
        <end position="186"/>
    </location>
</feature>
<keyword evidence="5 8" id="KW-0238">DNA-binding</keyword>
<evidence type="ECO:0000256" key="3">
    <source>
        <dbReference type="ARBA" id="ARBA00022473"/>
    </source>
</evidence>
<dbReference type="SMART" id="SM00389">
    <property type="entry name" value="HOX"/>
    <property type="match status" value="1"/>
</dbReference>
<dbReference type="PANTHER" id="PTHR45636:SF50">
    <property type="entry name" value="EYEGONE, ISOFORM A-RELATED"/>
    <property type="match status" value="1"/>
</dbReference>
<sequence length="264" mass="28627">MNIFETKRELNASLGVCTNGTAPSVSSINRILRNRAAERAAAEFARNYQLAAAATAASVHYPMAPPPPHSAHPFAAANQAHAHQLYAAWAAAAAAAFVSQPSQGPPPPFWPPLSAANANLLQQSHNNHRDDDNKEKGIDSDSESDSGLTIAQRLKQLDGKDDDKDDKSGSDMSASSSPSVSVPTTPQQALSFEHLSFDTSASNSTKFRRNRTTFSQEQLEILEDEFERTHYPCVSTRERLAQLTSLSEARVQVSFRIVCHSNVA</sequence>
<evidence type="ECO:0000256" key="5">
    <source>
        <dbReference type="ARBA" id="ARBA00023125"/>
    </source>
</evidence>
<feature type="compositionally biased region" description="Low complexity" evidence="10">
    <location>
        <begin position="170"/>
        <end position="183"/>
    </location>
</feature>
<feature type="domain" description="Homeobox" evidence="11">
    <location>
        <begin position="205"/>
        <end position="256"/>
    </location>
</feature>
<accession>A0A443SR22</accession>
<keyword evidence="3" id="KW-0217">Developmental protein</keyword>
<name>A0A443SR22_9ACAR</name>
<dbReference type="EMBL" id="NCKV01000710">
    <property type="protein sequence ID" value="RWS29932.1"/>
    <property type="molecule type" value="Genomic_DNA"/>
</dbReference>
<dbReference type="CDD" id="cd00086">
    <property type="entry name" value="homeodomain"/>
    <property type="match status" value="1"/>
</dbReference>
<organism evidence="12 13">
    <name type="scientific">Leptotrombidium deliense</name>
    <dbReference type="NCBI Taxonomy" id="299467"/>
    <lineage>
        <taxon>Eukaryota</taxon>
        <taxon>Metazoa</taxon>
        <taxon>Ecdysozoa</taxon>
        <taxon>Arthropoda</taxon>
        <taxon>Chelicerata</taxon>
        <taxon>Arachnida</taxon>
        <taxon>Acari</taxon>
        <taxon>Acariformes</taxon>
        <taxon>Trombidiformes</taxon>
        <taxon>Prostigmata</taxon>
        <taxon>Anystina</taxon>
        <taxon>Parasitengona</taxon>
        <taxon>Trombiculoidea</taxon>
        <taxon>Trombiculidae</taxon>
        <taxon>Leptotrombidium</taxon>
    </lineage>
</organism>
<dbReference type="AlphaFoldDB" id="A0A443SR22"/>
<gene>
    <name evidence="12" type="ORF">B4U80_03943</name>
</gene>
<evidence type="ECO:0000256" key="10">
    <source>
        <dbReference type="SAM" id="MobiDB-lite"/>
    </source>
</evidence>
<protein>
    <submittedName>
        <fullName evidence="12">Paired box protein Pax-6-like isoform X3</fullName>
    </submittedName>
</protein>
<evidence type="ECO:0000256" key="8">
    <source>
        <dbReference type="PROSITE-ProRule" id="PRU00108"/>
    </source>
</evidence>
<dbReference type="STRING" id="299467.A0A443SR22"/>
<evidence type="ECO:0000256" key="4">
    <source>
        <dbReference type="ARBA" id="ARBA00023015"/>
    </source>
</evidence>
<dbReference type="VEuPathDB" id="VectorBase:LDEU002107"/>